<dbReference type="EMBL" id="JXTP01000009">
    <property type="protein sequence ID" value="KIU29987.1"/>
    <property type="molecule type" value="Genomic_DNA"/>
</dbReference>
<accession>A0A0D1MHY7</accession>
<keyword evidence="7" id="KW-0690">Ribosome biogenesis</keyword>
<keyword evidence="6 7" id="KW-0862">Zinc</keyword>
<evidence type="ECO:0000256" key="3">
    <source>
        <dbReference type="ARBA" id="ARBA00022723"/>
    </source>
</evidence>
<feature type="binding site" evidence="7">
    <location>
        <position position="133"/>
    </location>
    <ligand>
        <name>Zn(2+)</name>
        <dbReference type="ChEBI" id="CHEBI:29105"/>
        <note>catalytic</note>
    </ligand>
</feature>
<evidence type="ECO:0000256" key="5">
    <source>
        <dbReference type="ARBA" id="ARBA00022801"/>
    </source>
</evidence>
<evidence type="ECO:0000313" key="8">
    <source>
        <dbReference type="EMBL" id="KIU29987.1"/>
    </source>
</evidence>
<protein>
    <recommendedName>
        <fullName evidence="7">Endoribonuclease YbeY</fullName>
        <ecNumber evidence="7">3.1.-.-</ecNumber>
    </recommendedName>
</protein>
<dbReference type="GO" id="GO:0008270">
    <property type="term" value="F:zinc ion binding"/>
    <property type="evidence" value="ECO:0007669"/>
    <property type="project" value="UniProtKB-UniRule"/>
</dbReference>
<keyword evidence="7" id="KW-0963">Cytoplasm</keyword>
<feature type="binding site" evidence="7">
    <location>
        <position position="139"/>
    </location>
    <ligand>
        <name>Zn(2+)</name>
        <dbReference type="ChEBI" id="CHEBI:29105"/>
        <note>catalytic</note>
    </ligand>
</feature>
<dbReference type="GO" id="GO:0004521">
    <property type="term" value="F:RNA endonuclease activity"/>
    <property type="evidence" value="ECO:0007669"/>
    <property type="project" value="UniProtKB-UniRule"/>
</dbReference>
<evidence type="ECO:0000256" key="2">
    <source>
        <dbReference type="ARBA" id="ARBA00022722"/>
    </source>
</evidence>
<dbReference type="GO" id="GO:0004222">
    <property type="term" value="F:metalloendopeptidase activity"/>
    <property type="evidence" value="ECO:0007669"/>
    <property type="project" value="InterPro"/>
</dbReference>
<gene>
    <name evidence="7" type="primary">ybeY</name>
    <name evidence="8" type="ORF">SR41_01855</name>
</gene>
<keyword evidence="4 7" id="KW-0255">Endonuclease</keyword>
<name>A0A0D1MHY7_9SPHN</name>
<comment type="caution">
    <text evidence="8">The sequence shown here is derived from an EMBL/GenBank/DDBJ whole genome shotgun (WGS) entry which is preliminary data.</text>
</comment>
<comment type="cofactor">
    <cofactor evidence="7">
        <name>Zn(2+)</name>
        <dbReference type="ChEBI" id="CHEBI:29105"/>
    </cofactor>
    <text evidence="7">Binds 1 zinc ion.</text>
</comment>
<dbReference type="InterPro" id="IPR023091">
    <property type="entry name" value="MetalPrtase_cat_dom_sf_prd"/>
</dbReference>
<sequence length="170" mass="18771">MIHIELAHEMPWPDATDWGALAVRAARAAIERTPHGELLTTPATVEISVRLTSDDEVHALNRQYRQKDKPTNVLSFPMVQPDLIDTVSQNSDDGELLLGDIVLAHGVCEREAAEKGVSVEEHATHLLVHGTLHLLGYDHMGDDEAEAMEEIERQALATLGIADPYLVRED</sequence>
<keyword evidence="3 7" id="KW-0479">Metal-binding</keyword>
<dbReference type="GO" id="GO:0005737">
    <property type="term" value="C:cytoplasm"/>
    <property type="evidence" value="ECO:0007669"/>
    <property type="project" value="UniProtKB-SubCell"/>
</dbReference>
<organism evidence="8 9">
    <name type="scientific">Sphingomonas melonis</name>
    <dbReference type="NCBI Taxonomy" id="152682"/>
    <lineage>
        <taxon>Bacteria</taxon>
        <taxon>Pseudomonadati</taxon>
        <taxon>Pseudomonadota</taxon>
        <taxon>Alphaproteobacteria</taxon>
        <taxon>Sphingomonadales</taxon>
        <taxon>Sphingomonadaceae</taxon>
        <taxon>Sphingomonas</taxon>
    </lineage>
</organism>
<proteinExistence type="inferred from homology"/>
<evidence type="ECO:0000256" key="6">
    <source>
        <dbReference type="ARBA" id="ARBA00022833"/>
    </source>
</evidence>
<dbReference type="HAMAP" id="MF_00009">
    <property type="entry name" value="Endoribonucl_YbeY"/>
    <property type="match status" value="1"/>
</dbReference>
<keyword evidence="5 7" id="KW-0378">Hydrolase</keyword>
<evidence type="ECO:0000256" key="1">
    <source>
        <dbReference type="ARBA" id="ARBA00010875"/>
    </source>
</evidence>
<comment type="subcellular location">
    <subcellularLocation>
        <location evidence="7">Cytoplasm</location>
    </subcellularLocation>
</comment>
<dbReference type="InterPro" id="IPR002036">
    <property type="entry name" value="YbeY"/>
</dbReference>
<dbReference type="EC" id="3.1.-.-" evidence="7"/>
<evidence type="ECO:0000313" key="9">
    <source>
        <dbReference type="Proteomes" id="UP000033203"/>
    </source>
</evidence>
<comment type="function">
    <text evidence="7">Single strand-specific metallo-endoribonuclease involved in late-stage 70S ribosome quality control and in maturation of the 3' terminus of the 16S rRNA.</text>
</comment>
<dbReference type="SUPFAM" id="SSF55486">
    <property type="entry name" value="Metalloproteases ('zincins'), catalytic domain"/>
    <property type="match status" value="1"/>
</dbReference>
<keyword evidence="7" id="KW-0698">rRNA processing</keyword>
<comment type="similarity">
    <text evidence="1 7">Belongs to the endoribonuclease YbeY family.</text>
</comment>
<dbReference type="NCBIfam" id="TIGR00043">
    <property type="entry name" value="rRNA maturation RNase YbeY"/>
    <property type="match status" value="1"/>
</dbReference>
<dbReference type="PANTHER" id="PTHR46986">
    <property type="entry name" value="ENDORIBONUCLEASE YBEY, CHLOROPLASTIC"/>
    <property type="match status" value="1"/>
</dbReference>
<dbReference type="GO" id="GO:0006364">
    <property type="term" value="P:rRNA processing"/>
    <property type="evidence" value="ECO:0007669"/>
    <property type="project" value="UniProtKB-UniRule"/>
</dbReference>
<dbReference type="InterPro" id="IPR020549">
    <property type="entry name" value="YbeY_CS"/>
</dbReference>
<dbReference type="Pfam" id="PF02130">
    <property type="entry name" value="YbeY"/>
    <property type="match status" value="1"/>
</dbReference>
<feature type="binding site" evidence="7">
    <location>
        <position position="129"/>
    </location>
    <ligand>
        <name>Zn(2+)</name>
        <dbReference type="ChEBI" id="CHEBI:29105"/>
        <note>catalytic</note>
    </ligand>
</feature>
<dbReference type="PROSITE" id="PS01306">
    <property type="entry name" value="UPF0054"/>
    <property type="match status" value="1"/>
</dbReference>
<dbReference type="AlphaFoldDB" id="A0A0D1MHY7"/>
<reference evidence="8 9" key="1">
    <citation type="submission" date="2015-01" db="EMBL/GenBank/DDBJ databases">
        <title>Genome of Sphingomonas taxi strain 30a.</title>
        <authorList>
            <person name="Eevers N."/>
            <person name="Van Hamme J."/>
            <person name="Bottos E."/>
            <person name="Weyens N."/>
            <person name="Vangronsveld J."/>
        </authorList>
    </citation>
    <scope>NUCLEOTIDE SEQUENCE [LARGE SCALE GENOMIC DNA]</scope>
    <source>
        <strain evidence="8 9">30a</strain>
    </source>
</reference>
<dbReference type="Proteomes" id="UP000033203">
    <property type="component" value="Unassembled WGS sequence"/>
</dbReference>
<dbReference type="Gene3D" id="3.40.390.30">
    <property type="entry name" value="Metalloproteases ('zincins'), catalytic domain"/>
    <property type="match status" value="1"/>
</dbReference>
<dbReference type="PATRIC" id="fig|1549858.7.peg.958"/>
<evidence type="ECO:0000256" key="4">
    <source>
        <dbReference type="ARBA" id="ARBA00022759"/>
    </source>
</evidence>
<keyword evidence="2 7" id="KW-0540">Nuclease</keyword>
<dbReference type="PANTHER" id="PTHR46986:SF1">
    <property type="entry name" value="ENDORIBONUCLEASE YBEY, CHLOROPLASTIC"/>
    <property type="match status" value="1"/>
</dbReference>
<evidence type="ECO:0000256" key="7">
    <source>
        <dbReference type="HAMAP-Rule" id="MF_00009"/>
    </source>
</evidence>